<dbReference type="AlphaFoldDB" id="W9RSW8"/>
<evidence type="ECO:0000313" key="3">
    <source>
        <dbReference type="Proteomes" id="UP000030645"/>
    </source>
</evidence>
<keyword evidence="3" id="KW-1185">Reference proteome</keyword>
<evidence type="ECO:0000313" key="2">
    <source>
        <dbReference type="EMBL" id="EXB92326.1"/>
    </source>
</evidence>
<gene>
    <name evidence="2" type="ORF">L484_004647</name>
    <name evidence="1" type="ORF">L484_005290</name>
</gene>
<proteinExistence type="predicted"/>
<sequence>MAFYKQTVQTAEYKDRLNKTREKNDEEEKQVQTKVYVLGFRFTGTPKMPPASIAIFGRLSCDVGEITTKIDVKFGK</sequence>
<reference evidence="2" key="2">
    <citation type="submission" date="2013-06" db="EMBL/GenBank/DDBJ databases">
        <title>Draft Genome Sequence of a Mulberry Tree, Morus notabilis C.K. Schn.</title>
        <authorList>
            <person name="He N."/>
            <person name="Zhao S."/>
        </authorList>
    </citation>
    <scope>NUCLEOTIDE SEQUENCE</scope>
</reference>
<reference evidence="3" key="1">
    <citation type="submission" date="2013-01" db="EMBL/GenBank/DDBJ databases">
        <title>Draft Genome Sequence of a Mulberry Tree, Morus notabilis C.K. Schneid.</title>
        <authorList>
            <person name="He N."/>
            <person name="Zhao S."/>
        </authorList>
    </citation>
    <scope>NUCLEOTIDE SEQUENCE</scope>
</reference>
<accession>W9RSW8</accession>
<dbReference type="Proteomes" id="UP000030645">
    <property type="component" value="Unassembled WGS sequence"/>
</dbReference>
<name>W9RSW8_9ROSA</name>
<protein>
    <submittedName>
        <fullName evidence="2">Uncharacterized protein</fullName>
    </submittedName>
</protein>
<organism evidence="2 3">
    <name type="scientific">Morus notabilis</name>
    <dbReference type="NCBI Taxonomy" id="981085"/>
    <lineage>
        <taxon>Eukaryota</taxon>
        <taxon>Viridiplantae</taxon>
        <taxon>Streptophyta</taxon>
        <taxon>Embryophyta</taxon>
        <taxon>Tracheophyta</taxon>
        <taxon>Spermatophyta</taxon>
        <taxon>Magnoliopsida</taxon>
        <taxon>eudicotyledons</taxon>
        <taxon>Gunneridae</taxon>
        <taxon>Pentapetalae</taxon>
        <taxon>rosids</taxon>
        <taxon>fabids</taxon>
        <taxon>Rosales</taxon>
        <taxon>Moraceae</taxon>
        <taxon>Moreae</taxon>
        <taxon>Morus</taxon>
    </lineage>
</organism>
<dbReference type="EMBL" id="KE343844">
    <property type="protein sequence ID" value="EXB44138.1"/>
    <property type="molecule type" value="Genomic_DNA"/>
</dbReference>
<evidence type="ECO:0000313" key="1">
    <source>
        <dbReference type="EMBL" id="EXB44138.1"/>
    </source>
</evidence>
<dbReference type="EMBL" id="KE345059">
    <property type="protein sequence ID" value="EXB92326.1"/>
    <property type="molecule type" value="Genomic_DNA"/>
</dbReference>